<accession>A0ABR7EXD4</accession>
<dbReference type="Proteomes" id="UP000647235">
    <property type="component" value="Unassembled WGS sequence"/>
</dbReference>
<sequence>MLKVGKITEEENKEISDIHEKLIALNNLLLLENLSSEINSNLSEDIRKYQNIFLLY</sequence>
<dbReference type="RefSeq" id="WP_186856103.1">
    <property type="nucleotide sequence ID" value="NZ_JACOOY010000017.1"/>
</dbReference>
<evidence type="ECO:0000313" key="1">
    <source>
        <dbReference type="EMBL" id="MBC5666009.1"/>
    </source>
</evidence>
<reference evidence="1 2" key="1">
    <citation type="submission" date="2020-08" db="EMBL/GenBank/DDBJ databases">
        <title>Genome public.</title>
        <authorList>
            <person name="Liu C."/>
            <person name="Sun Q."/>
        </authorList>
    </citation>
    <scope>NUCLEOTIDE SEQUENCE [LARGE SCALE GENOMIC DNA]</scope>
    <source>
        <strain evidence="1 2">NSJ-36</strain>
    </source>
</reference>
<keyword evidence="2" id="KW-1185">Reference proteome</keyword>
<comment type="caution">
    <text evidence="1">The sequence shown here is derived from an EMBL/GenBank/DDBJ whole genome shotgun (WGS) entry which is preliminary data.</text>
</comment>
<organism evidence="1 2">
    <name type="scientific">Dorea hominis</name>
    <dbReference type="NCBI Taxonomy" id="2763040"/>
    <lineage>
        <taxon>Bacteria</taxon>
        <taxon>Bacillati</taxon>
        <taxon>Bacillota</taxon>
        <taxon>Clostridia</taxon>
        <taxon>Lachnospirales</taxon>
        <taxon>Lachnospiraceae</taxon>
        <taxon>Dorea</taxon>
    </lineage>
</organism>
<protein>
    <submittedName>
        <fullName evidence="1">Uncharacterized protein</fullName>
    </submittedName>
</protein>
<name>A0ABR7EXD4_9FIRM</name>
<evidence type="ECO:0000313" key="2">
    <source>
        <dbReference type="Proteomes" id="UP000647235"/>
    </source>
</evidence>
<gene>
    <name evidence="1" type="ORF">H8S07_12210</name>
</gene>
<proteinExistence type="predicted"/>
<dbReference type="EMBL" id="JACOOY010000017">
    <property type="protein sequence ID" value="MBC5666009.1"/>
    <property type="molecule type" value="Genomic_DNA"/>
</dbReference>